<dbReference type="EMBL" id="QGNW01000033">
    <property type="protein sequence ID" value="RVX10808.1"/>
    <property type="molecule type" value="Genomic_DNA"/>
</dbReference>
<proteinExistence type="predicted"/>
<protein>
    <recommendedName>
        <fullName evidence="4">Secreted protein</fullName>
    </recommendedName>
</protein>
<feature type="chain" id="PRO_5019144542" description="Secreted protein" evidence="1">
    <location>
        <begin position="21"/>
        <end position="140"/>
    </location>
</feature>
<accession>A0A438JPA8</accession>
<evidence type="ECO:0000256" key="1">
    <source>
        <dbReference type="SAM" id="SignalP"/>
    </source>
</evidence>
<reference evidence="2 3" key="1">
    <citation type="journal article" date="2018" name="PLoS Genet.">
        <title>Population sequencing reveals clonal diversity and ancestral inbreeding in the grapevine cultivar Chardonnay.</title>
        <authorList>
            <person name="Roach M.J."/>
            <person name="Johnson D.L."/>
            <person name="Bohlmann J."/>
            <person name="van Vuuren H.J."/>
            <person name="Jones S.J."/>
            <person name="Pretorius I.S."/>
            <person name="Schmidt S.A."/>
            <person name="Borneman A.R."/>
        </authorList>
    </citation>
    <scope>NUCLEOTIDE SEQUENCE [LARGE SCALE GENOMIC DNA]</scope>
    <source>
        <strain evidence="3">cv. Chardonnay</strain>
        <tissue evidence="2">Leaf</tissue>
    </source>
</reference>
<evidence type="ECO:0000313" key="2">
    <source>
        <dbReference type="EMBL" id="RVX10808.1"/>
    </source>
</evidence>
<organism evidence="2 3">
    <name type="scientific">Vitis vinifera</name>
    <name type="common">Grape</name>
    <dbReference type="NCBI Taxonomy" id="29760"/>
    <lineage>
        <taxon>Eukaryota</taxon>
        <taxon>Viridiplantae</taxon>
        <taxon>Streptophyta</taxon>
        <taxon>Embryophyta</taxon>
        <taxon>Tracheophyta</taxon>
        <taxon>Spermatophyta</taxon>
        <taxon>Magnoliopsida</taxon>
        <taxon>eudicotyledons</taxon>
        <taxon>Gunneridae</taxon>
        <taxon>Pentapetalae</taxon>
        <taxon>rosids</taxon>
        <taxon>Vitales</taxon>
        <taxon>Vitaceae</taxon>
        <taxon>Viteae</taxon>
        <taxon>Vitis</taxon>
    </lineage>
</organism>
<sequence length="140" mass="15596">MFQGWLLLSQGISILGQALSLLPSPLSADHEETPLMKPGYATPRFLLSTSYFLEKSLHLSLAYQLSSLDGSAPFAKFPQTTPMVRPCVPVIHVAAKWMHAFNQDRVLVQSSLQKMFGQGVRTHPPMVLLAMSREIKQLTF</sequence>
<dbReference type="Proteomes" id="UP000288805">
    <property type="component" value="Unassembled WGS sequence"/>
</dbReference>
<dbReference type="AlphaFoldDB" id="A0A438JPA8"/>
<evidence type="ECO:0000313" key="3">
    <source>
        <dbReference type="Proteomes" id="UP000288805"/>
    </source>
</evidence>
<keyword evidence="1" id="KW-0732">Signal</keyword>
<feature type="signal peptide" evidence="1">
    <location>
        <begin position="1"/>
        <end position="20"/>
    </location>
</feature>
<evidence type="ECO:0008006" key="4">
    <source>
        <dbReference type="Google" id="ProtNLM"/>
    </source>
</evidence>
<comment type="caution">
    <text evidence="2">The sequence shown here is derived from an EMBL/GenBank/DDBJ whole genome shotgun (WGS) entry which is preliminary data.</text>
</comment>
<name>A0A438JPA8_VITVI</name>
<gene>
    <name evidence="2" type="ORF">CK203_018142</name>
</gene>